<organism evidence="3 4">
    <name type="scientific">Paenibacillus agilis</name>
    <dbReference type="NCBI Taxonomy" id="3020863"/>
    <lineage>
        <taxon>Bacteria</taxon>
        <taxon>Bacillati</taxon>
        <taxon>Bacillota</taxon>
        <taxon>Bacilli</taxon>
        <taxon>Bacillales</taxon>
        <taxon>Paenibacillaceae</taxon>
        <taxon>Paenibacillus</taxon>
    </lineage>
</organism>
<evidence type="ECO:0000313" key="3">
    <source>
        <dbReference type="EMBL" id="TVX92032.1"/>
    </source>
</evidence>
<dbReference type="CDD" id="cd00198">
    <property type="entry name" value="vWFA"/>
    <property type="match status" value="1"/>
</dbReference>
<keyword evidence="1" id="KW-1133">Transmembrane helix</keyword>
<protein>
    <submittedName>
        <fullName evidence="3">VWA domain-containing protein</fullName>
    </submittedName>
</protein>
<gene>
    <name evidence="3" type="ORF">FPZ44_02545</name>
</gene>
<dbReference type="Gene3D" id="3.40.50.410">
    <property type="entry name" value="von Willebrand factor, type A domain"/>
    <property type="match status" value="1"/>
</dbReference>
<dbReference type="InterPro" id="IPR002035">
    <property type="entry name" value="VWF_A"/>
</dbReference>
<dbReference type="PROSITE" id="PS50234">
    <property type="entry name" value="VWFA"/>
    <property type="match status" value="1"/>
</dbReference>
<dbReference type="Proteomes" id="UP000318102">
    <property type="component" value="Unassembled WGS sequence"/>
</dbReference>
<keyword evidence="1" id="KW-0812">Transmembrane</keyword>
<keyword evidence="4" id="KW-1185">Reference proteome</keyword>
<dbReference type="EMBL" id="VNJK01000001">
    <property type="protein sequence ID" value="TVX92032.1"/>
    <property type="molecule type" value="Genomic_DNA"/>
</dbReference>
<name>A0A559IWM1_9BACL</name>
<keyword evidence="1" id="KW-0472">Membrane</keyword>
<feature type="transmembrane region" description="Helical" evidence="1">
    <location>
        <begin position="444"/>
        <end position="461"/>
    </location>
</feature>
<proteinExistence type="predicted"/>
<dbReference type="SUPFAM" id="SSF53300">
    <property type="entry name" value="vWA-like"/>
    <property type="match status" value="1"/>
</dbReference>
<reference evidence="3 4" key="1">
    <citation type="submission" date="2019-07" db="EMBL/GenBank/DDBJ databases">
        <authorList>
            <person name="Kim J."/>
        </authorList>
    </citation>
    <scope>NUCLEOTIDE SEQUENCE [LARGE SCALE GENOMIC DNA]</scope>
    <source>
        <strain evidence="3 4">N4</strain>
    </source>
</reference>
<dbReference type="AlphaFoldDB" id="A0A559IWM1"/>
<accession>A0A559IWM1</accession>
<dbReference type="SMART" id="SM00327">
    <property type="entry name" value="VWA"/>
    <property type="match status" value="1"/>
</dbReference>
<evidence type="ECO:0000256" key="1">
    <source>
        <dbReference type="SAM" id="Phobius"/>
    </source>
</evidence>
<sequence>MIHARHTSKWLWRTIATAFLLSLVSIPISSSNLDAEPIRPRNTDALIVWDTSYSMRKADPNQSIAASIPILLDLHEPGSFRLGIVAYNHLASDAISLSAFTPTMNKKKLEQQLRGISYSGYSDLGLGLSRGVNQLSGLKNQFQKNSSNPYLIVISDGNIDLPTSGKRQLSDSHHDIQLAVAQAKEHHIPIYTITIAQNGNAMKQLEQAASSTKGTSFLAHSVDELPKLLAQIAAAEQQAYDMTASLTTPYTTISEHIPVTWTAQLLSASKEVVTDKSMYTDLQAELSVTNELSNKSRTIPLEHANNGWSASIVFEETGTHTLQLKLTGAEFNTTYVKNIDVTAHQPITSYVGSISVMKEHGSIEHDIASYFKQDATKYDHYYLSPGEDLPEAIGEAALKNGNLSFVPQATGSYPLYIVAVNEDGRVSKLQLDVHIDTIWTRYELIFVVVLALIAAAAGLWLRNRSRQPFSGRIELCFLSTASGATYPEKVWSLASFNNQARIDLHQLLMRLDTNEPIPETSRIFFEPGRNGQLHFIHQTNCRVVFGMNTIPAHTKIALNANDRIYITFEDAKTEVEISYVNKSMNSTSSSFTAPAAS</sequence>
<dbReference type="RefSeq" id="WP_144987096.1">
    <property type="nucleotide sequence ID" value="NZ_VNJK01000001.1"/>
</dbReference>
<dbReference type="InterPro" id="IPR036465">
    <property type="entry name" value="vWFA_dom_sf"/>
</dbReference>
<dbReference type="Pfam" id="PF00092">
    <property type="entry name" value="VWA"/>
    <property type="match status" value="1"/>
</dbReference>
<feature type="domain" description="VWFA" evidence="2">
    <location>
        <begin position="44"/>
        <end position="232"/>
    </location>
</feature>
<evidence type="ECO:0000259" key="2">
    <source>
        <dbReference type="PROSITE" id="PS50234"/>
    </source>
</evidence>
<dbReference type="OrthoDB" id="1673233at2"/>
<comment type="caution">
    <text evidence="3">The sequence shown here is derived from an EMBL/GenBank/DDBJ whole genome shotgun (WGS) entry which is preliminary data.</text>
</comment>
<evidence type="ECO:0000313" key="4">
    <source>
        <dbReference type="Proteomes" id="UP000318102"/>
    </source>
</evidence>